<dbReference type="InterPro" id="IPR013332">
    <property type="entry name" value="KPR_N"/>
</dbReference>
<dbReference type="SUPFAM" id="SSF48179">
    <property type="entry name" value="6-phosphogluconate dehydrogenase C-terminal domain-like"/>
    <property type="match status" value="1"/>
</dbReference>
<gene>
    <name evidence="12" type="ORF">DI598_03240</name>
</gene>
<organism evidence="12 13">
    <name type="scientific">Pseudopedobacter saltans</name>
    <dbReference type="NCBI Taxonomy" id="151895"/>
    <lineage>
        <taxon>Bacteria</taxon>
        <taxon>Pseudomonadati</taxon>
        <taxon>Bacteroidota</taxon>
        <taxon>Sphingobacteriia</taxon>
        <taxon>Sphingobacteriales</taxon>
        <taxon>Sphingobacteriaceae</taxon>
        <taxon>Pseudopedobacter</taxon>
    </lineage>
</organism>
<dbReference type="AlphaFoldDB" id="A0A2W5H036"/>
<evidence type="ECO:0000256" key="4">
    <source>
        <dbReference type="ARBA" id="ARBA00019465"/>
    </source>
</evidence>
<dbReference type="FunFam" id="1.10.1040.10:FF:000017">
    <property type="entry name" value="2-dehydropantoate 2-reductase"/>
    <property type="match status" value="1"/>
</dbReference>
<evidence type="ECO:0000256" key="8">
    <source>
        <dbReference type="ARBA" id="ARBA00048793"/>
    </source>
</evidence>
<dbReference type="Pfam" id="PF02558">
    <property type="entry name" value="ApbA"/>
    <property type="match status" value="1"/>
</dbReference>
<feature type="domain" description="Ketopantoate reductase N-terminal" evidence="10">
    <location>
        <begin position="5"/>
        <end position="153"/>
    </location>
</feature>
<dbReference type="PANTHER" id="PTHR21708:SF26">
    <property type="entry name" value="2-DEHYDROPANTOATE 2-REDUCTASE"/>
    <property type="match status" value="1"/>
</dbReference>
<evidence type="ECO:0000256" key="6">
    <source>
        <dbReference type="ARBA" id="ARBA00023002"/>
    </source>
</evidence>
<dbReference type="NCBIfam" id="TIGR00745">
    <property type="entry name" value="apbA_panE"/>
    <property type="match status" value="1"/>
</dbReference>
<evidence type="ECO:0000259" key="11">
    <source>
        <dbReference type="Pfam" id="PF08546"/>
    </source>
</evidence>
<dbReference type="UniPathway" id="UPA00028">
    <property type="reaction ID" value="UER00004"/>
</dbReference>
<dbReference type="SUPFAM" id="SSF51735">
    <property type="entry name" value="NAD(P)-binding Rossmann-fold domains"/>
    <property type="match status" value="1"/>
</dbReference>
<evidence type="ECO:0000256" key="7">
    <source>
        <dbReference type="ARBA" id="ARBA00032024"/>
    </source>
</evidence>
<evidence type="ECO:0000256" key="9">
    <source>
        <dbReference type="RuleBase" id="RU362068"/>
    </source>
</evidence>
<dbReference type="GO" id="GO:0008677">
    <property type="term" value="F:2-dehydropantoate 2-reductase activity"/>
    <property type="evidence" value="ECO:0007669"/>
    <property type="project" value="UniProtKB-EC"/>
</dbReference>
<evidence type="ECO:0000256" key="3">
    <source>
        <dbReference type="ARBA" id="ARBA00013014"/>
    </source>
</evidence>
<dbReference type="EMBL" id="QFOI01000031">
    <property type="protein sequence ID" value="PZP51426.1"/>
    <property type="molecule type" value="Genomic_DNA"/>
</dbReference>
<dbReference type="InterPro" id="IPR013328">
    <property type="entry name" value="6PGD_dom2"/>
</dbReference>
<sequence>MMNYGIIGSGAIGIFYGTRLVNAGENVHFLLHSDFEYVKQNGFVIDSNTLGNQNLKTIKSYNNTNEMPLCDVVFVCLKTTENARLLPQLLSPILKKETIIILIQNGLGVEKDVADMFPNQQIAGASAFISCNKIGPGHIRHLDHGDIVIGNYNVKNRKRLDDIASIFSSQQVHCSITENLSKLRWRKLIWNIAFNGMTVVLGCQTDKLMHNENLVHLSKQIMEEVILGAKACGVTLNPNLPEEMIQYTTAMQPYSPSMKLDYDYNRPMEIHYIYEVPVAEAKANGYYMSKVDMLAQQLRFLEAQQEK</sequence>
<comment type="function">
    <text evidence="9">Catalyzes the NADPH-dependent reduction of ketopantoate into pantoic acid.</text>
</comment>
<dbReference type="Gene3D" id="3.40.50.720">
    <property type="entry name" value="NAD(P)-binding Rossmann-like Domain"/>
    <property type="match status" value="1"/>
</dbReference>
<dbReference type="GO" id="GO:0005737">
    <property type="term" value="C:cytoplasm"/>
    <property type="evidence" value="ECO:0007669"/>
    <property type="project" value="TreeGrafter"/>
</dbReference>
<comment type="catalytic activity">
    <reaction evidence="8 9">
        <text>(R)-pantoate + NADP(+) = 2-dehydropantoate + NADPH + H(+)</text>
        <dbReference type="Rhea" id="RHEA:16233"/>
        <dbReference type="ChEBI" id="CHEBI:11561"/>
        <dbReference type="ChEBI" id="CHEBI:15378"/>
        <dbReference type="ChEBI" id="CHEBI:15980"/>
        <dbReference type="ChEBI" id="CHEBI:57783"/>
        <dbReference type="ChEBI" id="CHEBI:58349"/>
        <dbReference type="EC" id="1.1.1.169"/>
    </reaction>
</comment>
<comment type="pathway">
    <text evidence="1 9">Cofactor biosynthesis; (R)-pantothenate biosynthesis; (R)-pantoate from 3-methyl-2-oxobutanoate: step 2/2.</text>
</comment>
<evidence type="ECO:0000256" key="2">
    <source>
        <dbReference type="ARBA" id="ARBA00007870"/>
    </source>
</evidence>
<accession>A0A2W5H036</accession>
<dbReference type="Gene3D" id="1.10.1040.10">
    <property type="entry name" value="N-(1-d-carboxylethyl)-l-norvaline Dehydrogenase, domain 2"/>
    <property type="match status" value="1"/>
</dbReference>
<protein>
    <recommendedName>
        <fullName evidence="4 9">2-dehydropantoate 2-reductase</fullName>
        <ecNumber evidence="3 9">1.1.1.169</ecNumber>
    </recommendedName>
    <alternativeName>
        <fullName evidence="7 9">Ketopantoate reductase</fullName>
    </alternativeName>
</protein>
<dbReference type="InterPro" id="IPR036291">
    <property type="entry name" value="NAD(P)-bd_dom_sf"/>
</dbReference>
<dbReference type="PANTHER" id="PTHR21708">
    <property type="entry name" value="PROBABLE 2-DEHYDROPANTOATE 2-REDUCTASE"/>
    <property type="match status" value="1"/>
</dbReference>
<dbReference type="InterPro" id="IPR008927">
    <property type="entry name" value="6-PGluconate_DH-like_C_sf"/>
</dbReference>
<dbReference type="InterPro" id="IPR013752">
    <property type="entry name" value="KPA_reductase"/>
</dbReference>
<dbReference type="EC" id="1.1.1.169" evidence="3 9"/>
<feature type="domain" description="Ketopantoate reductase C-terminal" evidence="11">
    <location>
        <begin position="180"/>
        <end position="301"/>
    </location>
</feature>
<reference evidence="12 13" key="1">
    <citation type="submission" date="2017-11" db="EMBL/GenBank/DDBJ databases">
        <title>Infants hospitalized years apart are colonized by the same room-sourced microbial strains.</title>
        <authorList>
            <person name="Brooks B."/>
            <person name="Olm M.R."/>
            <person name="Firek B.A."/>
            <person name="Baker R."/>
            <person name="Thomas B.C."/>
            <person name="Morowitz M.J."/>
            <person name="Banfield J.F."/>
        </authorList>
    </citation>
    <scope>NUCLEOTIDE SEQUENCE [LARGE SCALE GENOMIC DNA]</scope>
    <source>
        <strain evidence="12">S2_009_000_R2_76</strain>
    </source>
</reference>
<dbReference type="InterPro" id="IPR003710">
    <property type="entry name" value="ApbA"/>
</dbReference>
<evidence type="ECO:0000313" key="12">
    <source>
        <dbReference type="EMBL" id="PZP51426.1"/>
    </source>
</evidence>
<evidence type="ECO:0000256" key="1">
    <source>
        <dbReference type="ARBA" id="ARBA00004994"/>
    </source>
</evidence>
<evidence type="ECO:0000256" key="5">
    <source>
        <dbReference type="ARBA" id="ARBA00022857"/>
    </source>
</evidence>
<keyword evidence="6 9" id="KW-0560">Oxidoreductase</keyword>
<evidence type="ECO:0000259" key="10">
    <source>
        <dbReference type="Pfam" id="PF02558"/>
    </source>
</evidence>
<dbReference type="InterPro" id="IPR051402">
    <property type="entry name" value="KPR-Related"/>
</dbReference>
<comment type="similarity">
    <text evidence="2 9">Belongs to the ketopantoate reductase family.</text>
</comment>
<dbReference type="Proteomes" id="UP000249645">
    <property type="component" value="Unassembled WGS sequence"/>
</dbReference>
<proteinExistence type="inferred from homology"/>
<dbReference type="Pfam" id="PF08546">
    <property type="entry name" value="ApbA_C"/>
    <property type="match status" value="1"/>
</dbReference>
<evidence type="ECO:0000313" key="13">
    <source>
        <dbReference type="Proteomes" id="UP000249645"/>
    </source>
</evidence>
<name>A0A2W5H036_9SPHI</name>
<dbReference type="GO" id="GO:0015940">
    <property type="term" value="P:pantothenate biosynthetic process"/>
    <property type="evidence" value="ECO:0007669"/>
    <property type="project" value="UniProtKB-UniPathway"/>
</dbReference>
<comment type="caution">
    <text evidence="12">The sequence shown here is derived from an EMBL/GenBank/DDBJ whole genome shotgun (WGS) entry which is preliminary data.</text>
</comment>
<keyword evidence="5 9" id="KW-0521">NADP</keyword>
<keyword evidence="9" id="KW-0566">Pantothenate biosynthesis</keyword>